<proteinExistence type="predicted"/>
<gene>
    <name evidence="7" type="ORF">LITE_LOCUS11070</name>
</gene>
<evidence type="ECO:0000256" key="2">
    <source>
        <dbReference type="ARBA" id="ARBA00023015"/>
    </source>
</evidence>
<dbReference type="InterPro" id="IPR011598">
    <property type="entry name" value="bHLH_dom"/>
</dbReference>
<dbReference type="GO" id="GO:0048658">
    <property type="term" value="P:anther wall tapetum development"/>
    <property type="evidence" value="ECO:0007669"/>
    <property type="project" value="InterPro"/>
</dbReference>
<feature type="compositionally biased region" description="Polar residues" evidence="5">
    <location>
        <begin position="1"/>
        <end position="16"/>
    </location>
</feature>
<evidence type="ECO:0000313" key="7">
    <source>
        <dbReference type="EMBL" id="CAI0401137.1"/>
    </source>
</evidence>
<dbReference type="Gene3D" id="4.10.280.10">
    <property type="entry name" value="Helix-loop-helix DNA-binding domain"/>
    <property type="match status" value="1"/>
</dbReference>
<dbReference type="GO" id="GO:0046983">
    <property type="term" value="F:protein dimerization activity"/>
    <property type="evidence" value="ECO:0007669"/>
    <property type="project" value="InterPro"/>
</dbReference>
<comment type="caution">
    <text evidence="7">The sequence shown here is derived from an EMBL/GenBank/DDBJ whole genome shotgun (WGS) entry which is preliminary data.</text>
</comment>
<sequence length="482" mass="52013">MYMESTTSCFDPTSFDTNEDHHGDLSQPLPPPPASMPAAPSSVNHQNSLVLESMGDLPNFQHHHLSQSHTEDDPSSAAAAMEMGSGYGDSSSPAHMNLMLTDRLPFTATTQDLNLFNLPRCSASPLLPNSSISFTNNDPNSSVPKPLVGGGGGYGWDLPIGDGAHSASSVHYDPLSYLNLPPQPPLFRELFQYLPSNGYASGGSPRGGGSLLGGGIDLHGEGSSVGGGASGGGIYAHGIDGSQQLDSSVLEFNWDMACLAKGRVAGRMAKPLTTERQRRQQVNDKFVTLRNLIPNPTKNDKASVVGDAIGYIKELLSTVEELKLLVEKKRCSRWRNKRHRTDQEDVNGGEGAMNGTSLEMKASSAAEGDQVDKSYNGSTLRSSWLQRKSKDTEIDVRIIEDEVTIKLVQRKKINCLLFVSKVLDELHLDLHHVAGGHVGDYYSFLFNTKICEGSSVYASAIANKLIEVVDKQYASTPSISCY</sequence>
<evidence type="ECO:0000256" key="4">
    <source>
        <dbReference type="ARBA" id="ARBA00023242"/>
    </source>
</evidence>
<dbReference type="InterPro" id="IPR045895">
    <property type="entry name" value="bHLH91-like"/>
</dbReference>
<name>A0AAV0IUI2_9ROSI</name>
<accession>A0AAV0IUI2</accession>
<dbReference type="GO" id="GO:0006355">
    <property type="term" value="P:regulation of DNA-templated transcription"/>
    <property type="evidence" value="ECO:0007669"/>
    <property type="project" value="InterPro"/>
</dbReference>
<evidence type="ECO:0000256" key="1">
    <source>
        <dbReference type="ARBA" id="ARBA00004123"/>
    </source>
</evidence>
<evidence type="ECO:0000256" key="5">
    <source>
        <dbReference type="SAM" id="MobiDB-lite"/>
    </source>
</evidence>
<dbReference type="SMART" id="SM00353">
    <property type="entry name" value="HLH"/>
    <property type="match status" value="1"/>
</dbReference>
<protein>
    <recommendedName>
        <fullName evidence="6">BHLH domain-containing protein</fullName>
    </recommendedName>
</protein>
<dbReference type="Pfam" id="PF00010">
    <property type="entry name" value="HLH"/>
    <property type="match status" value="1"/>
</dbReference>
<dbReference type="PANTHER" id="PTHR46834">
    <property type="entry name" value="TRANSCRIPTION FACTOR BHLH91"/>
    <property type="match status" value="1"/>
</dbReference>
<dbReference type="EMBL" id="CAMGYJ010000004">
    <property type="protein sequence ID" value="CAI0401137.1"/>
    <property type="molecule type" value="Genomic_DNA"/>
</dbReference>
<keyword evidence="8" id="KW-1185">Reference proteome</keyword>
<dbReference type="InterPro" id="IPR045896">
    <property type="entry name" value="MYC1-like_bHLH"/>
</dbReference>
<dbReference type="PANTHER" id="PTHR46834:SF1">
    <property type="entry name" value="TRANSCRIPTION FACTOR BHLH10"/>
    <property type="match status" value="1"/>
</dbReference>
<evidence type="ECO:0000259" key="6">
    <source>
        <dbReference type="PROSITE" id="PS50888"/>
    </source>
</evidence>
<evidence type="ECO:0000256" key="3">
    <source>
        <dbReference type="ARBA" id="ARBA00023163"/>
    </source>
</evidence>
<keyword evidence="3" id="KW-0804">Transcription</keyword>
<comment type="subcellular location">
    <subcellularLocation>
        <location evidence="1">Nucleus</location>
    </subcellularLocation>
</comment>
<feature type="region of interest" description="Disordered" evidence="5">
    <location>
        <begin position="1"/>
        <end position="42"/>
    </location>
</feature>
<dbReference type="Proteomes" id="UP001154282">
    <property type="component" value="Unassembled WGS sequence"/>
</dbReference>
<keyword evidence="2" id="KW-0805">Transcription regulation</keyword>
<dbReference type="PROSITE" id="PS50888">
    <property type="entry name" value="BHLH"/>
    <property type="match status" value="1"/>
</dbReference>
<feature type="region of interest" description="Disordered" evidence="5">
    <location>
        <begin position="59"/>
        <end position="90"/>
    </location>
</feature>
<dbReference type="SUPFAM" id="SSF47459">
    <property type="entry name" value="HLH, helix-loop-helix DNA-binding domain"/>
    <property type="match status" value="1"/>
</dbReference>
<dbReference type="InterPro" id="IPR036638">
    <property type="entry name" value="HLH_DNA-bd_sf"/>
</dbReference>
<dbReference type="GO" id="GO:0005634">
    <property type="term" value="C:nucleus"/>
    <property type="evidence" value="ECO:0007669"/>
    <property type="project" value="UniProtKB-SubCell"/>
</dbReference>
<dbReference type="CDD" id="cd18918">
    <property type="entry name" value="bHLH_AtMYC1_like"/>
    <property type="match status" value="1"/>
</dbReference>
<dbReference type="AlphaFoldDB" id="A0AAV0IUI2"/>
<keyword evidence="4" id="KW-0539">Nucleus</keyword>
<feature type="domain" description="BHLH" evidence="6">
    <location>
        <begin position="266"/>
        <end position="315"/>
    </location>
</feature>
<evidence type="ECO:0000313" key="8">
    <source>
        <dbReference type="Proteomes" id="UP001154282"/>
    </source>
</evidence>
<reference evidence="7" key="1">
    <citation type="submission" date="2022-08" db="EMBL/GenBank/DDBJ databases">
        <authorList>
            <person name="Gutierrez-Valencia J."/>
        </authorList>
    </citation>
    <scope>NUCLEOTIDE SEQUENCE</scope>
</reference>
<organism evidence="7 8">
    <name type="scientific">Linum tenue</name>
    <dbReference type="NCBI Taxonomy" id="586396"/>
    <lineage>
        <taxon>Eukaryota</taxon>
        <taxon>Viridiplantae</taxon>
        <taxon>Streptophyta</taxon>
        <taxon>Embryophyta</taxon>
        <taxon>Tracheophyta</taxon>
        <taxon>Spermatophyta</taxon>
        <taxon>Magnoliopsida</taxon>
        <taxon>eudicotyledons</taxon>
        <taxon>Gunneridae</taxon>
        <taxon>Pentapetalae</taxon>
        <taxon>rosids</taxon>
        <taxon>fabids</taxon>
        <taxon>Malpighiales</taxon>
        <taxon>Linaceae</taxon>
        <taxon>Linum</taxon>
    </lineage>
</organism>